<sequence>MVHGRMKIGLPPASCSFATSSCLTQSQERDSNSSCESKDTRL</sequence>
<protein>
    <submittedName>
        <fullName evidence="1">Uncharacterized protein</fullName>
    </submittedName>
</protein>
<evidence type="ECO:0000313" key="2">
    <source>
        <dbReference type="Proteomes" id="UP000188268"/>
    </source>
</evidence>
<dbReference type="Gramene" id="OMO84826">
    <property type="protein sequence ID" value="OMO84826"/>
    <property type="gene ID" value="CCACVL1_10625"/>
</dbReference>
<dbReference type="AlphaFoldDB" id="A0A1R3IQI0"/>
<dbReference type="Proteomes" id="UP000188268">
    <property type="component" value="Unassembled WGS sequence"/>
</dbReference>
<comment type="caution">
    <text evidence="1">The sequence shown here is derived from an EMBL/GenBank/DDBJ whole genome shotgun (WGS) entry which is preliminary data.</text>
</comment>
<evidence type="ECO:0000313" key="1">
    <source>
        <dbReference type="EMBL" id="OMO84826.1"/>
    </source>
</evidence>
<keyword evidence="2" id="KW-1185">Reference proteome</keyword>
<proteinExistence type="predicted"/>
<dbReference type="PROSITE" id="PS51257">
    <property type="entry name" value="PROKAR_LIPOPROTEIN"/>
    <property type="match status" value="1"/>
</dbReference>
<reference evidence="1 2" key="1">
    <citation type="submission" date="2013-09" db="EMBL/GenBank/DDBJ databases">
        <title>Corchorus capsularis genome sequencing.</title>
        <authorList>
            <person name="Alam M."/>
            <person name="Haque M.S."/>
            <person name="Islam M.S."/>
            <person name="Emdad E.M."/>
            <person name="Islam M.M."/>
            <person name="Ahmed B."/>
            <person name="Halim A."/>
            <person name="Hossen Q.M.M."/>
            <person name="Hossain M.Z."/>
            <person name="Ahmed R."/>
            <person name="Khan M.M."/>
            <person name="Islam R."/>
            <person name="Rashid M.M."/>
            <person name="Khan S.A."/>
            <person name="Rahman M.S."/>
            <person name="Alam M."/>
        </authorList>
    </citation>
    <scope>NUCLEOTIDE SEQUENCE [LARGE SCALE GENOMIC DNA]</scope>
    <source>
        <strain evidence="2">cv. CVL-1</strain>
        <tissue evidence="1">Whole seedling</tissue>
    </source>
</reference>
<gene>
    <name evidence="1" type="ORF">CCACVL1_10625</name>
</gene>
<dbReference type="EMBL" id="AWWV01009671">
    <property type="protein sequence ID" value="OMO84826.1"/>
    <property type="molecule type" value="Genomic_DNA"/>
</dbReference>
<name>A0A1R3IQI0_COCAP</name>
<organism evidence="1 2">
    <name type="scientific">Corchorus capsularis</name>
    <name type="common">Jute</name>
    <dbReference type="NCBI Taxonomy" id="210143"/>
    <lineage>
        <taxon>Eukaryota</taxon>
        <taxon>Viridiplantae</taxon>
        <taxon>Streptophyta</taxon>
        <taxon>Embryophyta</taxon>
        <taxon>Tracheophyta</taxon>
        <taxon>Spermatophyta</taxon>
        <taxon>Magnoliopsida</taxon>
        <taxon>eudicotyledons</taxon>
        <taxon>Gunneridae</taxon>
        <taxon>Pentapetalae</taxon>
        <taxon>rosids</taxon>
        <taxon>malvids</taxon>
        <taxon>Malvales</taxon>
        <taxon>Malvaceae</taxon>
        <taxon>Grewioideae</taxon>
        <taxon>Apeibeae</taxon>
        <taxon>Corchorus</taxon>
    </lineage>
</organism>
<accession>A0A1R3IQI0</accession>